<protein>
    <recommendedName>
        <fullName evidence="5">Putative glutamate--cysteine ligase 2</fullName>
        <ecNumber evidence="5">6.3.2.2</ecNumber>
    </recommendedName>
    <alternativeName>
        <fullName evidence="5">Gamma-glutamylcysteine synthetase 2</fullName>
        <shortName evidence="5">GCS 2</shortName>
        <shortName evidence="5">Gamma-GCS 2</shortName>
    </alternativeName>
</protein>
<keyword evidence="3 5" id="KW-0067">ATP-binding</keyword>
<name>A0A2U1ZZY7_9MICO</name>
<evidence type="ECO:0000256" key="4">
    <source>
        <dbReference type="ARBA" id="ARBA00048819"/>
    </source>
</evidence>
<dbReference type="RefSeq" id="WP_109230932.1">
    <property type="nucleotide sequence ID" value="NZ_PYHR01000002.1"/>
</dbReference>
<reference evidence="6 7" key="1">
    <citation type="submission" date="2018-03" db="EMBL/GenBank/DDBJ databases">
        <title>Genome assembly of novel Miniimonas species PCH200.</title>
        <authorList>
            <person name="Thakur V."/>
            <person name="Kumar V."/>
            <person name="Singh D."/>
        </authorList>
    </citation>
    <scope>NUCLEOTIDE SEQUENCE [LARGE SCALE GENOMIC DNA]</scope>
    <source>
        <strain evidence="6 7">PCH200</strain>
    </source>
</reference>
<evidence type="ECO:0000256" key="5">
    <source>
        <dbReference type="HAMAP-Rule" id="MF_01609"/>
    </source>
</evidence>
<dbReference type="Pfam" id="PF04107">
    <property type="entry name" value="GCS2"/>
    <property type="match status" value="1"/>
</dbReference>
<dbReference type="HAMAP" id="MF_01609">
    <property type="entry name" value="Glu_cys_ligase_2"/>
    <property type="match status" value="1"/>
</dbReference>
<sequence length="365" mass="38690">MRTVGVEEEYVLVGSDGSPVARASAALALGDAVEGHRPSGDGGPGGDIEGELVEQQIETSTPVCTELADIGVELRAARRRTQAAAERVGADIVAVGTSPLPVTVQIRSNERYDGIKELLALSAREQLTSGTHVHVGVADDEEGVRVIDRIRPWLSVLTALSANSPYWQGEDSGYASYRSSVFGRWPSTGPTELFGDAATYHAVVEGLVASGAILDEAMVYFDARLSARYPTVEVRVGDVMLEAEHAVTLAGLARALVTTAARSEEPPSPVRMEVLRLMGWRAARSGIAEQLVSPVTFRPLPASAVVAELLEHVGEALEETGDAAVVRDGVAHLAETNGARVQREWFAQSGSLATVVRRAHARTVA</sequence>
<dbReference type="InterPro" id="IPR050141">
    <property type="entry name" value="GCL_type2/YbdK_subfam"/>
</dbReference>
<dbReference type="GO" id="GO:0004357">
    <property type="term" value="F:glutamate-cysteine ligase activity"/>
    <property type="evidence" value="ECO:0007669"/>
    <property type="project" value="UniProtKB-EC"/>
</dbReference>
<dbReference type="EC" id="6.3.2.2" evidence="5"/>
<evidence type="ECO:0000313" key="6">
    <source>
        <dbReference type="EMBL" id="PWD52545.1"/>
    </source>
</evidence>
<dbReference type="InterPro" id="IPR006336">
    <property type="entry name" value="GCS2"/>
</dbReference>
<evidence type="ECO:0000256" key="3">
    <source>
        <dbReference type="ARBA" id="ARBA00022840"/>
    </source>
</evidence>
<dbReference type="Proteomes" id="UP000245166">
    <property type="component" value="Unassembled WGS sequence"/>
</dbReference>
<dbReference type="InterPro" id="IPR011793">
    <property type="entry name" value="YbdK"/>
</dbReference>
<keyword evidence="7" id="KW-1185">Reference proteome</keyword>
<dbReference type="NCBIfam" id="NF010041">
    <property type="entry name" value="PRK13517.1-1"/>
    <property type="match status" value="1"/>
</dbReference>
<dbReference type="Gene3D" id="3.30.590.20">
    <property type="match status" value="1"/>
</dbReference>
<keyword evidence="1 5" id="KW-0436">Ligase</keyword>
<dbReference type="GO" id="GO:0042398">
    <property type="term" value="P:modified amino acid biosynthetic process"/>
    <property type="evidence" value="ECO:0007669"/>
    <property type="project" value="InterPro"/>
</dbReference>
<dbReference type="SUPFAM" id="SSF55931">
    <property type="entry name" value="Glutamine synthetase/guanido kinase"/>
    <property type="match status" value="1"/>
</dbReference>
<comment type="caution">
    <text evidence="6">The sequence shown here is derived from an EMBL/GenBank/DDBJ whole genome shotgun (WGS) entry which is preliminary data.</text>
</comment>
<dbReference type="InterPro" id="IPR014746">
    <property type="entry name" value="Gln_synth/guanido_kin_cat_dom"/>
</dbReference>
<comment type="similarity">
    <text evidence="5">Belongs to the glutamate--cysteine ligase type 2 family. YbdK subfamily.</text>
</comment>
<dbReference type="OrthoDB" id="9769628at2"/>
<keyword evidence="2 5" id="KW-0547">Nucleotide-binding</keyword>
<dbReference type="PANTHER" id="PTHR36510:SF1">
    <property type="entry name" value="GLUTAMATE--CYSTEINE LIGASE 2-RELATED"/>
    <property type="match status" value="1"/>
</dbReference>
<dbReference type="NCBIfam" id="TIGR02050">
    <property type="entry name" value="gshA_cyan_rel"/>
    <property type="match status" value="1"/>
</dbReference>
<dbReference type="AlphaFoldDB" id="A0A2U1ZZY7"/>
<dbReference type="PANTHER" id="PTHR36510">
    <property type="entry name" value="GLUTAMATE--CYSTEINE LIGASE 2-RELATED"/>
    <property type="match status" value="1"/>
</dbReference>
<organism evidence="6 7">
    <name type="scientific">Serinibacter arcticus</name>
    <dbReference type="NCBI Taxonomy" id="1655435"/>
    <lineage>
        <taxon>Bacteria</taxon>
        <taxon>Bacillati</taxon>
        <taxon>Actinomycetota</taxon>
        <taxon>Actinomycetes</taxon>
        <taxon>Micrococcales</taxon>
        <taxon>Beutenbergiaceae</taxon>
        <taxon>Serinibacter</taxon>
    </lineage>
</organism>
<evidence type="ECO:0000313" key="7">
    <source>
        <dbReference type="Proteomes" id="UP000245166"/>
    </source>
</evidence>
<proteinExistence type="inferred from homology"/>
<gene>
    <name evidence="6" type="ORF">C8046_13010</name>
</gene>
<dbReference type="GO" id="GO:0005524">
    <property type="term" value="F:ATP binding"/>
    <property type="evidence" value="ECO:0007669"/>
    <property type="project" value="UniProtKB-KW"/>
</dbReference>
<evidence type="ECO:0000256" key="2">
    <source>
        <dbReference type="ARBA" id="ARBA00022741"/>
    </source>
</evidence>
<dbReference type="EMBL" id="PYHR01000002">
    <property type="protein sequence ID" value="PWD52545.1"/>
    <property type="molecule type" value="Genomic_DNA"/>
</dbReference>
<accession>A0A2U1ZZY7</accession>
<evidence type="ECO:0000256" key="1">
    <source>
        <dbReference type="ARBA" id="ARBA00022598"/>
    </source>
</evidence>
<comment type="function">
    <text evidence="5">ATP-dependent carboxylate-amine ligase which exhibits weak glutamate--cysteine ligase activity.</text>
</comment>
<comment type="catalytic activity">
    <reaction evidence="4 5">
        <text>L-cysteine + L-glutamate + ATP = gamma-L-glutamyl-L-cysteine + ADP + phosphate + H(+)</text>
        <dbReference type="Rhea" id="RHEA:13285"/>
        <dbReference type="ChEBI" id="CHEBI:15378"/>
        <dbReference type="ChEBI" id="CHEBI:29985"/>
        <dbReference type="ChEBI" id="CHEBI:30616"/>
        <dbReference type="ChEBI" id="CHEBI:35235"/>
        <dbReference type="ChEBI" id="CHEBI:43474"/>
        <dbReference type="ChEBI" id="CHEBI:58173"/>
        <dbReference type="ChEBI" id="CHEBI:456216"/>
        <dbReference type="EC" id="6.3.2.2"/>
    </reaction>
</comment>